<organism evidence="1">
    <name type="scientific">Medicago truncatula</name>
    <name type="common">Barrel medic</name>
    <name type="synonym">Medicago tribuloides</name>
    <dbReference type="NCBI Taxonomy" id="3880"/>
    <lineage>
        <taxon>Eukaryota</taxon>
        <taxon>Viridiplantae</taxon>
        <taxon>Streptophyta</taxon>
        <taxon>Embryophyta</taxon>
        <taxon>Tracheophyta</taxon>
        <taxon>Spermatophyta</taxon>
        <taxon>Magnoliopsida</taxon>
        <taxon>eudicotyledons</taxon>
        <taxon>Gunneridae</taxon>
        <taxon>Pentapetalae</taxon>
        <taxon>rosids</taxon>
        <taxon>fabids</taxon>
        <taxon>Fabales</taxon>
        <taxon>Fabaceae</taxon>
        <taxon>Papilionoideae</taxon>
        <taxon>50 kb inversion clade</taxon>
        <taxon>NPAAA clade</taxon>
        <taxon>Hologalegina</taxon>
        <taxon>IRL clade</taxon>
        <taxon>Trifolieae</taxon>
        <taxon>Medicago</taxon>
    </lineage>
</organism>
<dbReference type="EMBL" id="PSQE01000006">
    <property type="protein sequence ID" value="RHN51859.1"/>
    <property type="molecule type" value="Genomic_DNA"/>
</dbReference>
<proteinExistence type="predicted"/>
<evidence type="ECO:0000313" key="1">
    <source>
        <dbReference type="EMBL" id="RHN51859.1"/>
    </source>
</evidence>
<gene>
    <name evidence="1" type="ORF">MtrunA17_Chr6g0473761</name>
</gene>
<accession>A0A396HEW7</accession>
<dbReference type="Gramene" id="rna36408">
    <property type="protein sequence ID" value="RHN51859.1"/>
    <property type="gene ID" value="gene36408"/>
</dbReference>
<name>A0A396HEW7_MEDTR</name>
<comment type="caution">
    <text evidence="1">The sequence shown here is derived from an EMBL/GenBank/DDBJ whole genome shotgun (WGS) entry which is preliminary data.</text>
</comment>
<reference evidence="1" key="1">
    <citation type="journal article" date="2018" name="Nat. Plants">
        <title>Whole-genome landscape of Medicago truncatula symbiotic genes.</title>
        <authorList>
            <person name="Pecrix Y."/>
            <person name="Gamas P."/>
            <person name="Carrere S."/>
        </authorList>
    </citation>
    <scope>NUCLEOTIDE SEQUENCE</scope>
    <source>
        <tissue evidence="1">Leaves</tissue>
    </source>
</reference>
<dbReference type="AlphaFoldDB" id="A0A396HEW7"/>
<dbReference type="Proteomes" id="UP000265566">
    <property type="component" value="Chromosome 6"/>
</dbReference>
<protein>
    <submittedName>
        <fullName evidence="1">Uncharacterized protein</fullName>
    </submittedName>
</protein>
<sequence>MSLKEYYYYRLISYFVRDYMLWHVTIQRKRRYILVKVNGLFTRVC</sequence>